<accession>A0A0G4PND6</accession>
<evidence type="ECO:0000256" key="3">
    <source>
        <dbReference type="ARBA" id="ARBA00023015"/>
    </source>
</evidence>
<keyword evidence="10" id="KW-1185">Reference proteome</keyword>
<dbReference type="AlphaFoldDB" id="A0A0G4PND6"/>
<keyword evidence="2" id="KW-0479">Metal-binding</keyword>
<dbReference type="CDD" id="cd12148">
    <property type="entry name" value="fungal_TF_MHR"/>
    <property type="match status" value="1"/>
</dbReference>
<evidence type="ECO:0000256" key="7">
    <source>
        <dbReference type="SAM" id="MobiDB-lite"/>
    </source>
</evidence>
<feature type="domain" description="Zn(2)-C6 fungal-type" evidence="8">
    <location>
        <begin position="14"/>
        <end position="43"/>
    </location>
</feature>
<feature type="region of interest" description="Disordered" evidence="7">
    <location>
        <begin position="132"/>
        <end position="157"/>
    </location>
</feature>
<feature type="region of interest" description="Disordered" evidence="7">
    <location>
        <begin position="257"/>
        <end position="279"/>
    </location>
</feature>
<dbReference type="GO" id="GO:0003677">
    <property type="term" value="F:DNA binding"/>
    <property type="evidence" value="ECO:0007669"/>
    <property type="project" value="UniProtKB-KW"/>
</dbReference>
<dbReference type="PROSITE" id="PS00463">
    <property type="entry name" value="ZN2_CY6_FUNGAL_1"/>
    <property type="match status" value="1"/>
</dbReference>
<dbReference type="Pfam" id="PF00172">
    <property type="entry name" value="Zn_clus"/>
    <property type="match status" value="1"/>
</dbReference>
<feature type="region of interest" description="Disordered" evidence="7">
    <location>
        <begin position="71"/>
        <end position="100"/>
    </location>
</feature>
<evidence type="ECO:0000313" key="9">
    <source>
        <dbReference type="EMBL" id="CRL27895.1"/>
    </source>
</evidence>
<evidence type="ECO:0000313" key="10">
    <source>
        <dbReference type="Proteomes" id="UP000053732"/>
    </source>
</evidence>
<dbReference type="GO" id="GO:0005634">
    <property type="term" value="C:nucleus"/>
    <property type="evidence" value="ECO:0007669"/>
    <property type="project" value="UniProtKB-SubCell"/>
</dbReference>
<evidence type="ECO:0000256" key="4">
    <source>
        <dbReference type="ARBA" id="ARBA00023125"/>
    </source>
</evidence>
<sequence>MPPKRTPREYRGNSCHRCHKQKVKCSKEKPCRNCALAKLPCTYAIPDRKVIVRESYLKRLQSAAVDHEEIATASDRSHLDHRQNVRLETERPEGPRGLARVSPRFADPLVENSTAELFVSKLRDIQKSQDLLGSPATDQSEGSAISEDRANQGPSKPPPYEYIALSFDTLYLKCTFKLPPYLYAICLIDQFATYIGNDWHWFRVRSFRQRLKATYKIPNSAESRDRIWLCQLLVVYALSEAFNGEAGSIEVSTHISPNPDQQFSSDGNTTASSPSGACQNPPGMDFFEQALQLLKVPYEEITVEHIEVLNLITEDCIHSTFCIDRMASTQVGLLPNLRIDQVDLEYPSQDELSPEDLSEFSDPALMSARAQLTIIQDVNAKEVCQAGPDYARYIETVIRPALQRLDSWKEKLPAHLVLDLEARLPQSNDMPYIRSFANIHLRFNQCMILLLRPLLLRQIECIFSGEEEAAAPKDVLRNIGDICLQSARSNLLLLLHLRTCGLLGFMENMHLFSSLMILYLATAINTRRSGSFSVNPDDPPAYEMGKKVLREMIQAGSLPAKSYERMLNEVEALGERIASHGIMDFSAVVDGWDGDGWITQLLEGGNMANVF</sequence>
<dbReference type="GO" id="GO:0008270">
    <property type="term" value="F:zinc ion binding"/>
    <property type="evidence" value="ECO:0007669"/>
    <property type="project" value="InterPro"/>
</dbReference>
<dbReference type="PROSITE" id="PS50048">
    <property type="entry name" value="ZN2_CY6_FUNGAL_2"/>
    <property type="match status" value="1"/>
</dbReference>
<reference evidence="9 10" key="1">
    <citation type="journal article" date="2014" name="Nat. Commun.">
        <title>Multiple recent horizontal transfers of a large genomic region in cheese making fungi.</title>
        <authorList>
            <person name="Cheeseman K."/>
            <person name="Ropars J."/>
            <person name="Renault P."/>
            <person name="Dupont J."/>
            <person name="Gouzy J."/>
            <person name="Branca A."/>
            <person name="Abraham A.L."/>
            <person name="Ceppi M."/>
            <person name="Conseiller E."/>
            <person name="Debuchy R."/>
            <person name="Malagnac F."/>
            <person name="Goarin A."/>
            <person name="Silar P."/>
            <person name="Lacoste S."/>
            <person name="Sallet E."/>
            <person name="Bensimon A."/>
            <person name="Giraud T."/>
            <person name="Brygoo Y."/>
        </authorList>
    </citation>
    <scope>NUCLEOTIDE SEQUENCE [LARGE SCALE GENOMIC DNA]</scope>
    <source>
        <strain evidence="10">FM 013</strain>
    </source>
</reference>
<dbReference type="SUPFAM" id="SSF57701">
    <property type="entry name" value="Zn2/Cys6 DNA-binding domain"/>
    <property type="match status" value="1"/>
</dbReference>
<dbReference type="GO" id="GO:0000981">
    <property type="term" value="F:DNA-binding transcription factor activity, RNA polymerase II-specific"/>
    <property type="evidence" value="ECO:0007669"/>
    <property type="project" value="InterPro"/>
</dbReference>
<dbReference type="EMBL" id="HG793157">
    <property type="protein sequence ID" value="CRL27895.1"/>
    <property type="molecule type" value="Genomic_DNA"/>
</dbReference>
<evidence type="ECO:0000259" key="8">
    <source>
        <dbReference type="PROSITE" id="PS50048"/>
    </source>
</evidence>
<feature type="compositionally biased region" description="Polar residues" evidence="7">
    <location>
        <begin position="132"/>
        <end position="143"/>
    </location>
</feature>
<dbReference type="InterPro" id="IPR001138">
    <property type="entry name" value="Zn2Cys6_DnaBD"/>
</dbReference>
<dbReference type="Proteomes" id="UP000053732">
    <property type="component" value="Unassembled WGS sequence"/>
</dbReference>
<dbReference type="Gene3D" id="4.10.240.10">
    <property type="entry name" value="Zn(2)-C6 fungal-type DNA-binding domain"/>
    <property type="match status" value="1"/>
</dbReference>
<evidence type="ECO:0000256" key="2">
    <source>
        <dbReference type="ARBA" id="ARBA00022723"/>
    </source>
</evidence>
<keyword evidence="5" id="KW-0804">Transcription</keyword>
<name>A0A0G4PND6_PENC3</name>
<keyword evidence="6" id="KW-0539">Nucleus</keyword>
<keyword evidence="4" id="KW-0238">DNA-binding</keyword>
<dbReference type="CDD" id="cd00067">
    <property type="entry name" value="GAL4"/>
    <property type="match status" value="1"/>
</dbReference>
<comment type="subcellular location">
    <subcellularLocation>
        <location evidence="1">Nucleus</location>
    </subcellularLocation>
</comment>
<feature type="compositionally biased region" description="Polar residues" evidence="7">
    <location>
        <begin position="257"/>
        <end position="278"/>
    </location>
</feature>
<dbReference type="InterPro" id="IPR050987">
    <property type="entry name" value="AtrR-like"/>
</dbReference>
<evidence type="ECO:0000256" key="1">
    <source>
        <dbReference type="ARBA" id="ARBA00004123"/>
    </source>
</evidence>
<dbReference type="PANTHER" id="PTHR46910:SF3">
    <property type="entry name" value="HALOTOLERANCE PROTEIN 9-RELATED"/>
    <property type="match status" value="1"/>
</dbReference>
<protein>
    <submittedName>
        <fullName evidence="9">Fungal transcriptional regulatory protein, N-terminal</fullName>
    </submittedName>
</protein>
<dbReference type="PANTHER" id="PTHR46910">
    <property type="entry name" value="TRANSCRIPTION FACTOR PDR1"/>
    <property type="match status" value="1"/>
</dbReference>
<evidence type="ECO:0000256" key="6">
    <source>
        <dbReference type="ARBA" id="ARBA00023242"/>
    </source>
</evidence>
<proteinExistence type="predicted"/>
<keyword evidence="3" id="KW-0805">Transcription regulation</keyword>
<dbReference type="STRING" id="1429867.A0A0G4PND6"/>
<organism evidence="9 10">
    <name type="scientific">Penicillium camemberti (strain FM 013)</name>
    <dbReference type="NCBI Taxonomy" id="1429867"/>
    <lineage>
        <taxon>Eukaryota</taxon>
        <taxon>Fungi</taxon>
        <taxon>Dikarya</taxon>
        <taxon>Ascomycota</taxon>
        <taxon>Pezizomycotina</taxon>
        <taxon>Eurotiomycetes</taxon>
        <taxon>Eurotiomycetidae</taxon>
        <taxon>Eurotiales</taxon>
        <taxon>Aspergillaceae</taxon>
        <taxon>Penicillium</taxon>
    </lineage>
</organism>
<evidence type="ECO:0000256" key="5">
    <source>
        <dbReference type="ARBA" id="ARBA00023163"/>
    </source>
</evidence>
<gene>
    <name evidence="9" type="ORF">PCAMFM013_S024g000150</name>
</gene>
<feature type="compositionally biased region" description="Basic and acidic residues" evidence="7">
    <location>
        <begin position="71"/>
        <end position="94"/>
    </location>
</feature>
<dbReference type="InterPro" id="IPR036864">
    <property type="entry name" value="Zn2-C6_fun-type_DNA-bd_sf"/>
</dbReference>
<dbReference type="SMART" id="SM00066">
    <property type="entry name" value="GAL4"/>
    <property type="match status" value="1"/>
</dbReference>